<feature type="signal peptide" evidence="2">
    <location>
        <begin position="1"/>
        <end position="15"/>
    </location>
</feature>
<accession>A0A0M0K9Y9</accession>
<gene>
    <name evidence="3" type="ORF">Ctob_007281</name>
</gene>
<comment type="caution">
    <text evidence="3">The sequence shown here is derived from an EMBL/GenBank/DDBJ whole genome shotgun (WGS) entry which is preliminary data.</text>
</comment>
<feature type="region of interest" description="Disordered" evidence="1">
    <location>
        <begin position="204"/>
        <end position="229"/>
    </location>
</feature>
<protein>
    <submittedName>
        <fullName evidence="3">Uncharacterized protein</fullName>
    </submittedName>
</protein>
<keyword evidence="2" id="KW-0732">Signal</keyword>
<name>A0A0M0K9Y9_9EUKA</name>
<sequence length="363" mass="38584">MTVLLFAILTDRALAIDWPGYTEAFDTPQLNVAAALKLAKQAPASEVRRIRWLNSNRLTLREQVETDLDALWPERVLIFQSNRGFSQGLLNSTRHAPAVAARHLTPTTAQFGCLVNFLIRPTEAALERVAPLRDALAVARARAAVTIGVHVRTGDASFDAEAGAGGAKSDDEARRGAELYEAHAFIFEYATRLGKQLTHARARPMRGDVLDSSADADRSGDAGGSAGGSAGGAGPYYVLLGDSPALRRHAAATLGEHSVLYWGNSTGGATVGVGHVARQPGDVATLQSAVGEHWLYTGCDSFVFSSHSGYPRTAAARALRDDAIHTCFHYDGPLFNSAQRSTARECSGPWSVAALGDRHAAGL</sequence>
<feature type="compositionally biased region" description="Basic and acidic residues" evidence="1">
    <location>
        <begin position="205"/>
        <end position="220"/>
    </location>
</feature>
<organism evidence="3 4">
    <name type="scientific">Chrysochromulina tobinii</name>
    <dbReference type="NCBI Taxonomy" id="1460289"/>
    <lineage>
        <taxon>Eukaryota</taxon>
        <taxon>Haptista</taxon>
        <taxon>Haptophyta</taxon>
        <taxon>Prymnesiophyceae</taxon>
        <taxon>Prymnesiales</taxon>
        <taxon>Chrysochromulinaceae</taxon>
        <taxon>Chrysochromulina</taxon>
    </lineage>
</organism>
<evidence type="ECO:0000256" key="2">
    <source>
        <dbReference type="SAM" id="SignalP"/>
    </source>
</evidence>
<keyword evidence="4" id="KW-1185">Reference proteome</keyword>
<feature type="chain" id="PRO_5012610475" evidence="2">
    <location>
        <begin position="16"/>
        <end position="363"/>
    </location>
</feature>
<dbReference type="Proteomes" id="UP000037460">
    <property type="component" value="Unassembled WGS sequence"/>
</dbReference>
<dbReference type="EMBL" id="JWZX01000811">
    <property type="protein sequence ID" value="KOO35604.1"/>
    <property type="molecule type" value="Genomic_DNA"/>
</dbReference>
<dbReference type="AlphaFoldDB" id="A0A0M0K9Y9"/>
<evidence type="ECO:0000313" key="4">
    <source>
        <dbReference type="Proteomes" id="UP000037460"/>
    </source>
</evidence>
<evidence type="ECO:0000313" key="3">
    <source>
        <dbReference type="EMBL" id="KOO35604.1"/>
    </source>
</evidence>
<reference evidence="4" key="1">
    <citation type="journal article" date="2015" name="PLoS Genet.">
        <title>Genome Sequence and Transcriptome Analyses of Chrysochromulina tobin: Metabolic Tools for Enhanced Algal Fitness in the Prominent Order Prymnesiales (Haptophyceae).</title>
        <authorList>
            <person name="Hovde B.T."/>
            <person name="Deodato C.R."/>
            <person name="Hunsperger H.M."/>
            <person name="Ryken S.A."/>
            <person name="Yost W."/>
            <person name="Jha R.K."/>
            <person name="Patterson J."/>
            <person name="Monnat R.J. Jr."/>
            <person name="Barlow S.B."/>
            <person name="Starkenburg S.R."/>
            <person name="Cattolico R.A."/>
        </authorList>
    </citation>
    <scope>NUCLEOTIDE SEQUENCE</scope>
    <source>
        <strain evidence="4">CCMP291</strain>
    </source>
</reference>
<proteinExistence type="predicted"/>
<evidence type="ECO:0000256" key="1">
    <source>
        <dbReference type="SAM" id="MobiDB-lite"/>
    </source>
</evidence>